<sequence>MSLSCAKTFFQRFWLDEYQMGNIPHGSFLANDDLLPSLGARINQEIRLRRYVISPFNPRYRAWELVLVVLVIYSAWICPFEFAFLPYKENALFIIDNIVNGFFAIDIVLTFFVGYLDHHSYLLVDDPKRIAIRYLSSWFAFDVCSTIPFQSFSFLFTNSGSELGFKVFNMFRLWRLRRVSSLFARLEKDIRFNYFWTRCTKLIAVTLFAVHCAGCFNYLIADRYPDSKRTWIGAVYPNFKEESLWDRYVTAIYWSIVTLTTTGYGDLHAENTREMLFDIAYMLFNLGLTSYIIGNMTNIVVHWTSRTRNFRDTVKAASEFASRNHLPHRIQDQMLSHICLRFKTEGLKQQETLNDLPKAIRSSIAHHLFFPVVQKVYLFQGVSHDFLFQLISDMEAEYFPPKEDVILQNESSTELYVLVSGAVDLVRYIDGHDHVHGKAVAVDAFGEIGVLYQIPQPFTVRTTELSQILRLNKTSLMNVLQANPGDAQIIMDNLLMRLKGREDFGFEFLCTDSGRFPNELLQGDHTIRSSSHECTNNSNEHSLMREGECTDIRKSEISLRNVTNDDDLVTKHSVIPEHETREARAPARKGNLDVVEILLERESNPNANSIGWTQNALAKQPKNKSICDPKRSHEKEKLDEFRIEIEEPEILLDRDSSTRNRRHGGIRSIKYPKEKISTNSNSNDIKSARLPKKRVTIQLLDGCRSSSQGSHGKLIILPDSLEELLKIAGEKFGGSNPTKVVNTENAEIDDINVIRDGDRLFLLCCDNENLCS</sequence>
<dbReference type="CDD" id="cd00038">
    <property type="entry name" value="CAP_ED"/>
    <property type="match status" value="1"/>
</dbReference>
<evidence type="ECO:0000256" key="7">
    <source>
        <dbReference type="ARBA" id="ARBA00022882"/>
    </source>
</evidence>
<comment type="subunit">
    <text evidence="13">The potassium channel is composed of a homo- or heterotetrameric complex of pore-forming subunits.</text>
</comment>
<feature type="transmembrane region" description="Helical" evidence="13">
    <location>
        <begin position="202"/>
        <end position="220"/>
    </location>
</feature>
<protein>
    <recommendedName>
        <fullName evidence="13">Potassium channel</fullName>
    </recommendedName>
</protein>
<dbReference type="FunFam" id="1.10.287.70:FF:000123">
    <property type="entry name" value="Potassium channel KAT3"/>
    <property type="match status" value="1"/>
</dbReference>
<dbReference type="PROSITE" id="PS50042">
    <property type="entry name" value="CNMP_BINDING_3"/>
    <property type="match status" value="1"/>
</dbReference>
<evidence type="ECO:0000256" key="3">
    <source>
        <dbReference type="ARBA" id="ARBA00022448"/>
    </source>
</evidence>
<comment type="caution">
    <text evidence="13">Lacks conserved residue(s) required for the propagation of feature annotation.</text>
</comment>
<dbReference type="Gene3D" id="2.60.120.10">
    <property type="entry name" value="Jelly Rolls"/>
    <property type="match status" value="1"/>
</dbReference>
<dbReference type="Proteomes" id="UP001374535">
    <property type="component" value="Chromosome 10"/>
</dbReference>
<keyword evidence="17" id="KW-1185">Reference proteome</keyword>
<dbReference type="SUPFAM" id="SSF81324">
    <property type="entry name" value="Voltage-gated potassium channels"/>
    <property type="match status" value="1"/>
</dbReference>
<evidence type="ECO:0000256" key="12">
    <source>
        <dbReference type="ARBA" id="ARBA00023303"/>
    </source>
</evidence>
<keyword evidence="11 13" id="KW-0472">Membrane</keyword>
<comment type="domain">
    <text evidence="13">The KHA domain (rich in hydrophobic and acidic residues) present in the C-terminal part is likely to be important for tetramerization.</text>
</comment>
<keyword evidence="7 13" id="KW-0851">Voltage-gated channel</keyword>
<evidence type="ECO:0000259" key="15">
    <source>
        <dbReference type="PROSITE" id="PS51490"/>
    </source>
</evidence>
<keyword evidence="4 13" id="KW-0633">Potassium transport</keyword>
<feature type="transmembrane region" description="Helical" evidence="13">
    <location>
        <begin position="91"/>
        <end position="116"/>
    </location>
</feature>
<name>A0AAQ3MLU3_VIGMU</name>
<dbReference type="Gene3D" id="1.10.287.630">
    <property type="entry name" value="Helix hairpin bin"/>
    <property type="match status" value="1"/>
</dbReference>
<dbReference type="PROSITE" id="PS51490">
    <property type="entry name" value="KHA"/>
    <property type="match status" value="1"/>
</dbReference>
<evidence type="ECO:0000256" key="5">
    <source>
        <dbReference type="ARBA" id="ARBA00022692"/>
    </source>
</evidence>
<feature type="domain" description="KHA" evidence="15">
    <location>
        <begin position="694"/>
        <end position="772"/>
    </location>
</feature>
<dbReference type="InterPro" id="IPR045319">
    <property type="entry name" value="KAT/AKT"/>
</dbReference>
<comment type="similarity">
    <text evidence="2 13">Belongs to the potassium channel family. Plant (TC 1.A.1.4) subfamily.</text>
</comment>
<dbReference type="GO" id="GO:0034702">
    <property type="term" value="C:monoatomic ion channel complex"/>
    <property type="evidence" value="ECO:0007669"/>
    <property type="project" value="UniProtKB-KW"/>
</dbReference>
<keyword evidence="3 13" id="KW-0813">Transport</keyword>
<keyword evidence="8 13" id="KW-0630">Potassium</keyword>
<keyword evidence="5 13" id="KW-0812">Transmembrane</keyword>
<dbReference type="PRINTS" id="PR01463">
    <property type="entry name" value="EAGCHANLFMLY"/>
</dbReference>
<gene>
    <name evidence="16" type="ORF">V8G54_032832</name>
</gene>
<evidence type="ECO:0000259" key="14">
    <source>
        <dbReference type="PROSITE" id="PS50042"/>
    </source>
</evidence>
<comment type="function">
    <text evidence="13">Potassium channel.</text>
</comment>
<keyword evidence="10 13" id="KW-0406">Ion transport</keyword>
<dbReference type="InterPro" id="IPR005821">
    <property type="entry name" value="Ion_trans_dom"/>
</dbReference>
<feature type="transmembrane region" description="Helical" evidence="13">
    <location>
        <begin position="65"/>
        <end position="85"/>
    </location>
</feature>
<dbReference type="PANTHER" id="PTHR45743">
    <property type="entry name" value="POTASSIUM CHANNEL AKT1"/>
    <property type="match status" value="1"/>
</dbReference>
<dbReference type="SMART" id="SM00100">
    <property type="entry name" value="cNMP"/>
    <property type="match status" value="1"/>
</dbReference>
<keyword evidence="12 13" id="KW-0407">Ion channel</keyword>
<dbReference type="Gene3D" id="1.10.287.70">
    <property type="match status" value="1"/>
</dbReference>
<comment type="subcellular location">
    <subcellularLocation>
        <location evidence="1 13">Membrane</location>
        <topology evidence="1 13">Multi-pass membrane protein</topology>
    </subcellularLocation>
</comment>
<organism evidence="16 17">
    <name type="scientific">Vigna mungo</name>
    <name type="common">Black gram</name>
    <name type="synonym">Phaseolus mungo</name>
    <dbReference type="NCBI Taxonomy" id="3915"/>
    <lineage>
        <taxon>Eukaryota</taxon>
        <taxon>Viridiplantae</taxon>
        <taxon>Streptophyta</taxon>
        <taxon>Embryophyta</taxon>
        <taxon>Tracheophyta</taxon>
        <taxon>Spermatophyta</taxon>
        <taxon>Magnoliopsida</taxon>
        <taxon>eudicotyledons</taxon>
        <taxon>Gunneridae</taxon>
        <taxon>Pentapetalae</taxon>
        <taxon>rosids</taxon>
        <taxon>fabids</taxon>
        <taxon>Fabales</taxon>
        <taxon>Fabaceae</taxon>
        <taxon>Papilionoideae</taxon>
        <taxon>50 kb inversion clade</taxon>
        <taxon>NPAAA clade</taxon>
        <taxon>indigoferoid/millettioid clade</taxon>
        <taxon>Phaseoleae</taxon>
        <taxon>Vigna</taxon>
    </lineage>
</organism>
<dbReference type="InterPro" id="IPR003938">
    <property type="entry name" value="K_chnl_volt-dep_EAG/ELK/ERG"/>
</dbReference>
<dbReference type="FunFam" id="2.60.120.10:FF:000074">
    <property type="entry name" value="Potassium channel KAT2"/>
    <property type="match status" value="1"/>
</dbReference>
<evidence type="ECO:0000256" key="10">
    <source>
        <dbReference type="ARBA" id="ARBA00023065"/>
    </source>
</evidence>
<proteinExistence type="inferred from homology"/>
<comment type="domain">
    <text evidence="13">The segment S4 is probably the voltage-sensor and is characterized by a series of positively charged amino acids. The pore-forming region H5 is enclosed by the transmembrane segments S5 and S6 in the Shaker-type (1P/6TM) and contains the GYGD signature motif which seems to be involved in potassium selectivity.</text>
</comment>
<dbReference type="EMBL" id="CP144691">
    <property type="protein sequence ID" value="WVY93744.1"/>
    <property type="molecule type" value="Genomic_DNA"/>
</dbReference>
<feature type="domain" description="Cyclic nucleotide-binding" evidence="14">
    <location>
        <begin position="378"/>
        <end position="497"/>
    </location>
</feature>
<dbReference type="InterPro" id="IPR014710">
    <property type="entry name" value="RmlC-like_jellyroll"/>
</dbReference>
<evidence type="ECO:0000256" key="13">
    <source>
        <dbReference type="RuleBase" id="RU369015"/>
    </source>
</evidence>
<feature type="transmembrane region" description="Helical" evidence="13">
    <location>
        <begin position="279"/>
        <end position="301"/>
    </location>
</feature>
<evidence type="ECO:0000256" key="4">
    <source>
        <dbReference type="ARBA" id="ARBA00022538"/>
    </source>
</evidence>
<dbReference type="Pfam" id="PF00520">
    <property type="entry name" value="Ion_trans"/>
    <property type="match status" value="1"/>
</dbReference>
<keyword evidence="9 13" id="KW-1133">Transmembrane helix</keyword>
<evidence type="ECO:0000256" key="8">
    <source>
        <dbReference type="ARBA" id="ARBA00022958"/>
    </source>
</evidence>
<dbReference type="PANTHER" id="PTHR45743:SF37">
    <property type="entry name" value="POTASSIUM CHANNEL"/>
    <property type="match status" value="1"/>
</dbReference>
<dbReference type="Pfam" id="PF11834">
    <property type="entry name" value="KHA"/>
    <property type="match status" value="1"/>
</dbReference>
<evidence type="ECO:0000256" key="6">
    <source>
        <dbReference type="ARBA" id="ARBA00022826"/>
    </source>
</evidence>
<dbReference type="GO" id="GO:0005249">
    <property type="term" value="F:voltage-gated potassium channel activity"/>
    <property type="evidence" value="ECO:0007669"/>
    <property type="project" value="UniProtKB-UniRule"/>
</dbReference>
<reference evidence="16 17" key="1">
    <citation type="journal article" date="2023" name="Life. Sci Alliance">
        <title>Evolutionary insights into 3D genome organization and epigenetic landscape of Vigna mungo.</title>
        <authorList>
            <person name="Junaid A."/>
            <person name="Singh B."/>
            <person name="Bhatia S."/>
        </authorList>
    </citation>
    <scope>NUCLEOTIDE SEQUENCE [LARGE SCALE GENOMIC DNA]</scope>
    <source>
        <strain evidence="16">Urdbean</strain>
    </source>
</reference>
<dbReference type="InterPro" id="IPR018490">
    <property type="entry name" value="cNMP-bd_dom_sf"/>
</dbReference>
<evidence type="ECO:0000256" key="11">
    <source>
        <dbReference type="ARBA" id="ARBA00023136"/>
    </source>
</evidence>
<accession>A0AAQ3MLU3</accession>
<dbReference type="InterPro" id="IPR021789">
    <property type="entry name" value="KHA_dom"/>
</dbReference>
<dbReference type="Pfam" id="PF00027">
    <property type="entry name" value="cNMP_binding"/>
    <property type="match status" value="1"/>
</dbReference>
<dbReference type="AlphaFoldDB" id="A0AAQ3MLU3"/>
<evidence type="ECO:0000256" key="1">
    <source>
        <dbReference type="ARBA" id="ARBA00004141"/>
    </source>
</evidence>
<evidence type="ECO:0000313" key="17">
    <source>
        <dbReference type="Proteomes" id="UP001374535"/>
    </source>
</evidence>
<evidence type="ECO:0000256" key="9">
    <source>
        <dbReference type="ARBA" id="ARBA00022989"/>
    </source>
</evidence>
<keyword evidence="6 13" id="KW-0631">Potassium channel</keyword>
<dbReference type="SUPFAM" id="SSF51206">
    <property type="entry name" value="cAMP-binding domain-like"/>
    <property type="match status" value="1"/>
</dbReference>
<evidence type="ECO:0000313" key="16">
    <source>
        <dbReference type="EMBL" id="WVY93744.1"/>
    </source>
</evidence>
<evidence type="ECO:0000256" key="2">
    <source>
        <dbReference type="ARBA" id="ARBA00007929"/>
    </source>
</evidence>
<feature type="transmembrane region" description="Helical" evidence="13">
    <location>
        <begin position="137"/>
        <end position="156"/>
    </location>
</feature>
<dbReference type="InterPro" id="IPR000595">
    <property type="entry name" value="cNMP-bd_dom"/>
</dbReference>